<dbReference type="RefSeq" id="WP_306884447.1">
    <property type="nucleotide sequence ID" value="NZ_JAUSUL010000001.1"/>
</dbReference>
<comment type="caution">
    <text evidence="1">The sequence shown here is derived from an EMBL/GenBank/DDBJ whole genome shotgun (WGS) entry which is preliminary data.</text>
</comment>
<evidence type="ECO:0000313" key="2">
    <source>
        <dbReference type="Proteomes" id="UP001229244"/>
    </source>
</evidence>
<dbReference type="InterPro" id="IPR018721">
    <property type="entry name" value="DUF2252"/>
</dbReference>
<keyword evidence="2" id="KW-1185">Reference proteome</keyword>
<dbReference type="PANTHER" id="PTHR39441">
    <property type="entry name" value="DUF2252 DOMAIN-CONTAINING PROTEIN"/>
    <property type="match status" value="1"/>
</dbReference>
<dbReference type="EMBL" id="JAUSUL010000001">
    <property type="protein sequence ID" value="MDQ0314662.1"/>
    <property type="molecule type" value="Genomic_DNA"/>
</dbReference>
<gene>
    <name evidence="1" type="ORF">J2S73_001099</name>
</gene>
<sequence length="454" mass="51567">MSERSDPRLDVILSEIKRVDDVDLSEGPAYGKHRDMVGSPFAFFRGTVSLYYRDLKDGTLPVEVSRKSLTRIQGDCHLENLGFLTEGGAWAGPDWVHFCPNDYDDAGVGYAEWDLVRYATSLFLAADRARCDDDGTYVNWPLDRLHDSPGFEAARGAAKRFFKRYRKTCAAVADDPIECWEAVIRGFKSKHFLADYEEKARDRAVRGDDFTSKSKLAKAADLESDEPRFKPKDGRIERLTGARADEVRAAFAPYVDDTICDVAIRHGAGLGARHADRYYLLVGPDATDREGDDWRKLLELYHLVEIKEQRPPGFLAHFPEIDPANRMPWAHLVIDSQRLMQRHPDRVLDEVVWEGSHWLVRTRHNSKVSPDAEDLADGDLADNLRDHAKASGMAVALAHARSDKRSVRFETHMAERLSKQAIRELVGVAERYAAQVIHDWARLRRLLDERDLIA</sequence>
<dbReference type="PANTHER" id="PTHR39441:SF1">
    <property type="entry name" value="DUF2252 DOMAIN-CONTAINING PROTEIN"/>
    <property type="match status" value="1"/>
</dbReference>
<reference evidence="1" key="1">
    <citation type="submission" date="2023-07" db="EMBL/GenBank/DDBJ databases">
        <title>Genomic Encyclopedia of Type Strains, Phase IV (KMG-IV): sequencing the most valuable type-strain genomes for metagenomic binning, comparative biology and taxonomic classification.</title>
        <authorList>
            <person name="Goeker M."/>
        </authorList>
    </citation>
    <scope>NUCLEOTIDE SEQUENCE</scope>
    <source>
        <strain evidence="1">DSM 21202</strain>
    </source>
</reference>
<proteinExistence type="predicted"/>
<protein>
    <recommendedName>
        <fullName evidence="3">DUF2252 domain-containing protein</fullName>
    </recommendedName>
</protein>
<evidence type="ECO:0008006" key="3">
    <source>
        <dbReference type="Google" id="ProtNLM"/>
    </source>
</evidence>
<evidence type="ECO:0000313" key="1">
    <source>
        <dbReference type="EMBL" id="MDQ0314662.1"/>
    </source>
</evidence>
<accession>A0AAE3VMH0</accession>
<dbReference type="Proteomes" id="UP001229244">
    <property type="component" value="Unassembled WGS sequence"/>
</dbReference>
<organism evidence="1 2">
    <name type="scientific">Amorphus orientalis</name>
    <dbReference type="NCBI Taxonomy" id="649198"/>
    <lineage>
        <taxon>Bacteria</taxon>
        <taxon>Pseudomonadati</taxon>
        <taxon>Pseudomonadota</taxon>
        <taxon>Alphaproteobacteria</taxon>
        <taxon>Hyphomicrobiales</taxon>
        <taxon>Amorphaceae</taxon>
        <taxon>Amorphus</taxon>
    </lineage>
</organism>
<dbReference type="AlphaFoldDB" id="A0AAE3VMH0"/>
<dbReference type="Pfam" id="PF10009">
    <property type="entry name" value="DUF2252"/>
    <property type="match status" value="2"/>
</dbReference>
<name>A0AAE3VMH0_9HYPH</name>